<dbReference type="EMBL" id="LAZR01036970">
    <property type="protein sequence ID" value="KKL23446.1"/>
    <property type="molecule type" value="Genomic_DNA"/>
</dbReference>
<dbReference type="AlphaFoldDB" id="A0A0F9E0L2"/>
<reference evidence="1" key="1">
    <citation type="journal article" date="2015" name="Nature">
        <title>Complex archaea that bridge the gap between prokaryotes and eukaryotes.</title>
        <authorList>
            <person name="Spang A."/>
            <person name="Saw J.H."/>
            <person name="Jorgensen S.L."/>
            <person name="Zaremba-Niedzwiedzka K."/>
            <person name="Martijn J."/>
            <person name="Lind A.E."/>
            <person name="van Eijk R."/>
            <person name="Schleper C."/>
            <person name="Guy L."/>
            <person name="Ettema T.J."/>
        </authorList>
    </citation>
    <scope>NUCLEOTIDE SEQUENCE</scope>
</reference>
<sequence>MISEIEKYYCNWTEFKKLSKAEGISIKDEIW</sequence>
<organism evidence="1">
    <name type="scientific">marine sediment metagenome</name>
    <dbReference type="NCBI Taxonomy" id="412755"/>
    <lineage>
        <taxon>unclassified sequences</taxon>
        <taxon>metagenomes</taxon>
        <taxon>ecological metagenomes</taxon>
    </lineage>
</organism>
<feature type="non-terminal residue" evidence="1">
    <location>
        <position position="31"/>
    </location>
</feature>
<comment type="caution">
    <text evidence="1">The sequence shown here is derived from an EMBL/GenBank/DDBJ whole genome shotgun (WGS) entry which is preliminary data.</text>
</comment>
<evidence type="ECO:0000313" key="1">
    <source>
        <dbReference type="EMBL" id="KKL23446.1"/>
    </source>
</evidence>
<name>A0A0F9E0L2_9ZZZZ</name>
<accession>A0A0F9E0L2</accession>
<protein>
    <submittedName>
        <fullName evidence="1">Uncharacterized protein</fullName>
    </submittedName>
</protein>
<gene>
    <name evidence="1" type="ORF">LCGC14_2425260</name>
</gene>
<proteinExistence type="predicted"/>